<evidence type="ECO:0000313" key="2">
    <source>
        <dbReference type="Proteomes" id="UP000789901"/>
    </source>
</evidence>
<comment type="caution">
    <text evidence="1">The sequence shown here is derived from an EMBL/GenBank/DDBJ whole genome shotgun (WGS) entry which is preliminary data.</text>
</comment>
<proteinExistence type="predicted"/>
<protein>
    <submittedName>
        <fullName evidence="1">20277_t:CDS:1</fullName>
    </submittedName>
</protein>
<evidence type="ECO:0000313" key="1">
    <source>
        <dbReference type="EMBL" id="CAG8831060.1"/>
    </source>
</evidence>
<reference evidence="1 2" key="1">
    <citation type="submission" date="2021-06" db="EMBL/GenBank/DDBJ databases">
        <authorList>
            <person name="Kallberg Y."/>
            <person name="Tangrot J."/>
            <person name="Rosling A."/>
        </authorList>
    </citation>
    <scope>NUCLEOTIDE SEQUENCE [LARGE SCALE GENOMIC DNA]</scope>
    <source>
        <strain evidence="1 2">120-4 pot B 10/14</strain>
    </source>
</reference>
<name>A0ABN7WGA4_GIGMA</name>
<sequence length="139" mass="16338">PKRAEDLSEEEDNWIRSAYMRGLPVKVGEFKTITCISTNSDNKYRIYHAFIGNQLAEQKCTEAFHYNPTGYYTYYNLKIAIDIDLYIKLFFESSNALIFKQNQLISGQDIFYQWASYLIKIKHEGKQVEKVAKHMFVSL</sequence>
<gene>
    <name evidence="1" type="ORF">GMARGA_LOCUS30550</name>
</gene>
<organism evidence="1 2">
    <name type="scientific">Gigaspora margarita</name>
    <dbReference type="NCBI Taxonomy" id="4874"/>
    <lineage>
        <taxon>Eukaryota</taxon>
        <taxon>Fungi</taxon>
        <taxon>Fungi incertae sedis</taxon>
        <taxon>Mucoromycota</taxon>
        <taxon>Glomeromycotina</taxon>
        <taxon>Glomeromycetes</taxon>
        <taxon>Diversisporales</taxon>
        <taxon>Gigasporaceae</taxon>
        <taxon>Gigaspora</taxon>
    </lineage>
</organism>
<feature type="non-terminal residue" evidence="1">
    <location>
        <position position="1"/>
    </location>
</feature>
<accession>A0ABN7WGA4</accession>
<dbReference type="Proteomes" id="UP000789901">
    <property type="component" value="Unassembled WGS sequence"/>
</dbReference>
<dbReference type="EMBL" id="CAJVQB010043292">
    <property type="protein sequence ID" value="CAG8831060.1"/>
    <property type="molecule type" value="Genomic_DNA"/>
</dbReference>
<keyword evidence="2" id="KW-1185">Reference proteome</keyword>